<sequence length="602" mass="63316">MICTSGCLTVVILVGLTSGIAKAMQLGGPGASASPPASRKGNSSWLLGIRTHGAVVCSVADDCIVGSGLGHCSVQVDPAMKMQLGSTDAGAVHNSSVQYNNESEITITGHAPSSRWSLCRATKDAEDEDPPIAHPSMDEVCYEVDGLPGLCFLWASPCSGGCSSLRPFIEYYSICPGMRYASAQEWSIALPDLNAHRKDFYTKCAVGLLDPWWHHCDYANAFVRQPDDGWNELVLVCDTSIPAIPGFTSWGTGGPTGTMSATGGPAPTPMPLPPPPGPGLVPCGLTGGYSSWPEDATCASWIQGAAQGGGANVYVGTVDTCHHCILAVLTAYPSAKGATFRTPGLTSQAGECYAEDGWLYPDGNPSWITIPVIASLQYYTDLASDPCNPAFNLTMKPTPAPTPAPTPSPPTPSPTVPAAPPTGGGGSSISAVGDPHLQNIYGERFDLMRPGKHVLINIPRGALAENALLQVEADAQNMGARCADMYFQELNITGAWVQGTKQDGGLRFRAQDVVDGSMKWEQFGKVELKVVHGRTKQGTQYLNLYAKRLDRTGLAVGGLLGEDDHSEAALPPRGCAQTLSLIQGKLPFTRQRQASSVEAVSA</sequence>
<name>A0ABN9VRH7_9DINO</name>
<feature type="region of interest" description="Disordered" evidence="1">
    <location>
        <begin position="395"/>
        <end position="430"/>
    </location>
</feature>
<comment type="caution">
    <text evidence="3">The sequence shown here is derived from an EMBL/GenBank/DDBJ whole genome shotgun (WGS) entry which is preliminary data.</text>
</comment>
<reference evidence="3" key="1">
    <citation type="submission" date="2023-10" db="EMBL/GenBank/DDBJ databases">
        <authorList>
            <person name="Chen Y."/>
            <person name="Shah S."/>
            <person name="Dougan E. K."/>
            <person name="Thang M."/>
            <person name="Chan C."/>
        </authorList>
    </citation>
    <scope>NUCLEOTIDE SEQUENCE [LARGE SCALE GENOMIC DNA]</scope>
</reference>
<feature type="signal peptide" evidence="2">
    <location>
        <begin position="1"/>
        <end position="23"/>
    </location>
</feature>
<evidence type="ECO:0000313" key="3">
    <source>
        <dbReference type="EMBL" id="CAK0876073.1"/>
    </source>
</evidence>
<dbReference type="Proteomes" id="UP001189429">
    <property type="component" value="Unassembled WGS sequence"/>
</dbReference>
<evidence type="ECO:0000256" key="1">
    <source>
        <dbReference type="SAM" id="MobiDB-lite"/>
    </source>
</evidence>
<feature type="compositionally biased region" description="Pro residues" evidence="1">
    <location>
        <begin position="398"/>
        <end position="420"/>
    </location>
</feature>
<accession>A0ABN9VRH7</accession>
<keyword evidence="2" id="KW-0732">Signal</keyword>
<keyword evidence="4" id="KW-1185">Reference proteome</keyword>
<evidence type="ECO:0000256" key="2">
    <source>
        <dbReference type="SAM" id="SignalP"/>
    </source>
</evidence>
<protein>
    <submittedName>
        <fullName evidence="3">Uncharacterized protein</fullName>
    </submittedName>
</protein>
<gene>
    <name evidence="3" type="ORF">PCOR1329_LOCUS60584</name>
</gene>
<proteinExistence type="predicted"/>
<organism evidence="3 4">
    <name type="scientific">Prorocentrum cordatum</name>
    <dbReference type="NCBI Taxonomy" id="2364126"/>
    <lineage>
        <taxon>Eukaryota</taxon>
        <taxon>Sar</taxon>
        <taxon>Alveolata</taxon>
        <taxon>Dinophyceae</taxon>
        <taxon>Prorocentrales</taxon>
        <taxon>Prorocentraceae</taxon>
        <taxon>Prorocentrum</taxon>
    </lineage>
</organism>
<feature type="chain" id="PRO_5045311937" evidence="2">
    <location>
        <begin position="24"/>
        <end position="602"/>
    </location>
</feature>
<dbReference type="EMBL" id="CAUYUJ010017593">
    <property type="protein sequence ID" value="CAK0876073.1"/>
    <property type="molecule type" value="Genomic_DNA"/>
</dbReference>
<evidence type="ECO:0000313" key="4">
    <source>
        <dbReference type="Proteomes" id="UP001189429"/>
    </source>
</evidence>